<dbReference type="EnsemblPlants" id="Pp3c21_5171V3.1">
    <property type="protein sequence ID" value="PAC:32915152.CDS.1"/>
    <property type="gene ID" value="Pp3c21_5171"/>
</dbReference>
<dbReference type="Proteomes" id="UP000006727">
    <property type="component" value="Chromosome 21"/>
</dbReference>
<name>A0A2K1IQS0_PHYPA</name>
<gene>
    <name evidence="1" type="ORF">PHYPA_025745</name>
</gene>
<evidence type="ECO:0000313" key="1">
    <source>
        <dbReference type="EMBL" id="PNR31624.1"/>
    </source>
</evidence>
<dbReference type="InParanoid" id="A0A2K1IQS0"/>
<sequence>MKRCASFGQRCGGALTREILSPVLNELYSEDEEEAEEEEEEKPLCTGHSLENVGKWKWK</sequence>
<organism evidence="1">
    <name type="scientific">Physcomitrium patens</name>
    <name type="common">Spreading-leaved earth moss</name>
    <name type="synonym">Physcomitrella patens</name>
    <dbReference type="NCBI Taxonomy" id="3218"/>
    <lineage>
        <taxon>Eukaryota</taxon>
        <taxon>Viridiplantae</taxon>
        <taxon>Streptophyta</taxon>
        <taxon>Embryophyta</taxon>
        <taxon>Bryophyta</taxon>
        <taxon>Bryophytina</taxon>
        <taxon>Bryopsida</taxon>
        <taxon>Funariidae</taxon>
        <taxon>Funariales</taxon>
        <taxon>Funariaceae</taxon>
        <taxon>Physcomitrium</taxon>
    </lineage>
</organism>
<dbReference type="EMBL" id="ABEU02000021">
    <property type="protein sequence ID" value="PNR31624.1"/>
    <property type="molecule type" value="Genomic_DNA"/>
</dbReference>
<keyword evidence="3" id="KW-1185">Reference proteome</keyword>
<reference evidence="1 3" key="1">
    <citation type="journal article" date="2008" name="Science">
        <title>The Physcomitrella genome reveals evolutionary insights into the conquest of land by plants.</title>
        <authorList>
            <person name="Rensing S."/>
            <person name="Lang D."/>
            <person name="Zimmer A."/>
            <person name="Terry A."/>
            <person name="Salamov A."/>
            <person name="Shapiro H."/>
            <person name="Nishiyama T."/>
            <person name="Perroud P.-F."/>
            <person name="Lindquist E."/>
            <person name="Kamisugi Y."/>
            <person name="Tanahashi T."/>
            <person name="Sakakibara K."/>
            <person name="Fujita T."/>
            <person name="Oishi K."/>
            <person name="Shin-I T."/>
            <person name="Kuroki Y."/>
            <person name="Toyoda A."/>
            <person name="Suzuki Y."/>
            <person name="Hashimoto A."/>
            <person name="Yamaguchi K."/>
            <person name="Sugano A."/>
            <person name="Kohara Y."/>
            <person name="Fujiyama A."/>
            <person name="Anterola A."/>
            <person name="Aoki S."/>
            <person name="Ashton N."/>
            <person name="Barbazuk W.B."/>
            <person name="Barker E."/>
            <person name="Bennetzen J."/>
            <person name="Bezanilla M."/>
            <person name="Blankenship R."/>
            <person name="Cho S.H."/>
            <person name="Dutcher S."/>
            <person name="Estelle M."/>
            <person name="Fawcett J.A."/>
            <person name="Gundlach H."/>
            <person name="Hanada K."/>
            <person name="Heyl A."/>
            <person name="Hicks K.A."/>
            <person name="Hugh J."/>
            <person name="Lohr M."/>
            <person name="Mayer K."/>
            <person name="Melkozernov A."/>
            <person name="Murata T."/>
            <person name="Nelson D."/>
            <person name="Pils B."/>
            <person name="Prigge M."/>
            <person name="Reiss B."/>
            <person name="Renner T."/>
            <person name="Rombauts S."/>
            <person name="Rushton P."/>
            <person name="Sanderfoot A."/>
            <person name="Schween G."/>
            <person name="Shiu S.-H."/>
            <person name="Stueber K."/>
            <person name="Theodoulou F.L."/>
            <person name="Tu H."/>
            <person name="Van de Peer Y."/>
            <person name="Verrier P.J."/>
            <person name="Waters E."/>
            <person name="Wood A."/>
            <person name="Yang L."/>
            <person name="Cove D."/>
            <person name="Cuming A."/>
            <person name="Hasebe M."/>
            <person name="Lucas S."/>
            <person name="Mishler D.B."/>
            <person name="Reski R."/>
            <person name="Grigoriev I."/>
            <person name="Quatrano R.S."/>
            <person name="Boore J.L."/>
        </authorList>
    </citation>
    <scope>NUCLEOTIDE SEQUENCE [LARGE SCALE GENOMIC DNA]</scope>
    <source>
        <strain evidence="2 3">cv. Gransden 2004</strain>
    </source>
</reference>
<reference evidence="1 3" key="2">
    <citation type="journal article" date="2018" name="Plant J.">
        <title>The Physcomitrella patens chromosome-scale assembly reveals moss genome structure and evolution.</title>
        <authorList>
            <person name="Lang D."/>
            <person name="Ullrich K.K."/>
            <person name="Murat F."/>
            <person name="Fuchs J."/>
            <person name="Jenkins J."/>
            <person name="Haas F.B."/>
            <person name="Piednoel M."/>
            <person name="Gundlach H."/>
            <person name="Van Bel M."/>
            <person name="Meyberg R."/>
            <person name="Vives C."/>
            <person name="Morata J."/>
            <person name="Symeonidi A."/>
            <person name="Hiss M."/>
            <person name="Muchero W."/>
            <person name="Kamisugi Y."/>
            <person name="Saleh O."/>
            <person name="Blanc G."/>
            <person name="Decker E.L."/>
            <person name="van Gessel N."/>
            <person name="Grimwood J."/>
            <person name="Hayes R.D."/>
            <person name="Graham S.W."/>
            <person name="Gunter L.E."/>
            <person name="McDaniel S.F."/>
            <person name="Hoernstein S.N.W."/>
            <person name="Larsson A."/>
            <person name="Li F.W."/>
            <person name="Perroud P.F."/>
            <person name="Phillips J."/>
            <person name="Ranjan P."/>
            <person name="Rokshar D.S."/>
            <person name="Rothfels C.J."/>
            <person name="Schneider L."/>
            <person name="Shu S."/>
            <person name="Stevenson D.W."/>
            <person name="Thummler F."/>
            <person name="Tillich M."/>
            <person name="Villarreal Aguilar J.C."/>
            <person name="Widiez T."/>
            <person name="Wong G.K."/>
            <person name="Wymore A."/>
            <person name="Zhang Y."/>
            <person name="Zimmer A.D."/>
            <person name="Quatrano R.S."/>
            <person name="Mayer K.F.X."/>
            <person name="Goodstein D."/>
            <person name="Casacuberta J.M."/>
            <person name="Vandepoele K."/>
            <person name="Reski R."/>
            <person name="Cuming A.C."/>
            <person name="Tuskan G.A."/>
            <person name="Maumus F."/>
            <person name="Salse J."/>
            <person name="Schmutz J."/>
            <person name="Rensing S.A."/>
        </authorList>
    </citation>
    <scope>NUCLEOTIDE SEQUENCE [LARGE SCALE GENOMIC DNA]</scope>
    <source>
        <strain evidence="2 3">cv. Gransden 2004</strain>
    </source>
</reference>
<proteinExistence type="predicted"/>
<protein>
    <submittedName>
        <fullName evidence="1 2">Uncharacterized protein</fullName>
    </submittedName>
</protein>
<evidence type="ECO:0000313" key="2">
    <source>
        <dbReference type="EnsemblPlants" id="PAC:32915152.CDS.1"/>
    </source>
</evidence>
<dbReference type="AlphaFoldDB" id="A0A2K1IQS0"/>
<dbReference type="Gramene" id="Pp3c21_5171V3.1">
    <property type="protein sequence ID" value="PAC:32915152.CDS.1"/>
    <property type="gene ID" value="Pp3c21_5171"/>
</dbReference>
<reference evidence="2" key="3">
    <citation type="submission" date="2020-12" db="UniProtKB">
        <authorList>
            <consortium name="EnsemblPlants"/>
        </authorList>
    </citation>
    <scope>IDENTIFICATION</scope>
</reference>
<accession>A0A2K1IQS0</accession>
<evidence type="ECO:0000313" key="3">
    <source>
        <dbReference type="Proteomes" id="UP000006727"/>
    </source>
</evidence>